<proteinExistence type="predicted"/>
<reference evidence="1 2" key="1">
    <citation type="submission" date="2018-05" db="EMBL/GenBank/DDBJ databases">
        <title>Complete genome sequence of Megasphaera sp. AJH120T, isolated from the ceca of a chicken.</title>
        <authorList>
            <person name="Maki J."/>
            <person name="Looft T."/>
        </authorList>
    </citation>
    <scope>NUCLEOTIDE SEQUENCE [LARGE SCALE GENOMIC DNA]</scope>
    <source>
        <strain evidence="1 2">AJH120</strain>
    </source>
</reference>
<dbReference type="EMBL" id="CP029462">
    <property type="protein sequence ID" value="AXL20266.1"/>
    <property type="molecule type" value="Genomic_DNA"/>
</dbReference>
<accession>A0A346AWM3</accession>
<dbReference type="Proteomes" id="UP000254337">
    <property type="component" value="Chromosome"/>
</dbReference>
<gene>
    <name evidence="1" type="ORF">DKB62_01020</name>
</gene>
<evidence type="ECO:0000313" key="1">
    <source>
        <dbReference type="EMBL" id="AXL20266.1"/>
    </source>
</evidence>
<dbReference type="AlphaFoldDB" id="A0A346AWM3"/>
<keyword evidence="2" id="KW-1185">Reference proteome</keyword>
<dbReference type="KEGG" id="meg:DKB62_01020"/>
<organism evidence="1 2">
    <name type="scientific">Megasphaera stantonii</name>
    <dbReference type="NCBI Taxonomy" id="2144175"/>
    <lineage>
        <taxon>Bacteria</taxon>
        <taxon>Bacillati</taxon>
        <taxon>Bacillota</taxon>
        <taxon>Negativicutes</taxon>
        <taxon>Veillonellales</taxon>
        <taxon>Veillonellaceae</taxon>
        <taxon>Megasphaera</taxon>
    </lineage>
</organism>
<dbReference type="RefSeq" id="WP_107196105.1">
    <property type="nucleotide sequence ID" value="NZ_CP029462.1"/>
</dbReference>
<protein>
    <submittedName>
        <fullName evidence="1">Uncharacterized protein</fullName>
    </submittedName>
</protein>
<sequence>MAKKLDFSYLNDSGKKVSGAAAFTHYVYTEKGGVQGYNDEVGAEYVAEFIRQNSDIINEGIEKKVRRSRLKVV</sequence>
<name>A0A346AWM3_9FIRM</name>
<evidence type="ECO:0000313" key="2">
    <source>
        <dbReference type="Proteomes" id="UP000254337"/>
    </source>
</evidence>